<keyword evidence="2" id="KW-0472">Membrane</keyword>
<protein>
    <recommendedName>
        <fullName evidence="5">MSHA biogenesis protein MshI</fullName>
    </recommendedName>
</protein>
<sequence>MKTRVNLYTQDFVKKKEVLSLLQMVYVWAALLVLTVLGYSYYQWQLTSARAEQQASANQLQRQQAELEQLNQRVSEHLPSKRLQQELTYKKAELAAKQKLLGAVLGREQLKNNGFAAVLTDLAKLNDKDIRLTQFAIEQGNVSLSGIAYANDAVPRWVKSFKQSETLAGQEFSLLKVSRDENEELSFQLIANTVKEAKQ</sequence>
<reference evidence="3 4" key="2">
    <citation type="submission" date="2019-01" db="EMBL/GenBank/DDBJ databases">
        <title>Motilimonas pumilus sp. nov., isolated from the gut of sea cucumber (Apostichopus japonicus).</title>
        <authorList>
            <person name="Wang F.-Q."/>
            <person name="Ren L.-H."/>
            <person name="Lin Y.-W."/>
            <person name="Sun G.-H."/>
            <person name="Du Z.-J."/>
            <person name="Zhao J.-X."/>
            <person name="Liu X.-J."/>
            <person name="Liu L.-J."/>
        </authorList>
    </citation>
    <scope>NUCLEOTIDE SEQUENCE [LARGE SCALE GENOMIC DNA]</scope>
    <source>
        <strain evidence="3 4">PLHSC7-2</strain>
    </source>
</reference>
<accession>A0A418YHV8</accession>
<keyword evidence="2" id="KW-0812">Transmembrane</keyword>
<proteinExistence type="predicted"/>
<dbReference type="Proteomes" id="UP000283255">
    <property type="component" value="Unassembled WGS sequence"/>
</dbReference>
<name>A0A418YHV8_9GAMM</name>
<evidence type="ECO:0000313" key="3">
    <source>
        <dbReference type="EMBL" id="RJG49970.1"/>
    </source>
</evidence>
<evidence type="ECO:0000256" key="1">
    <source>
        <dbReference type="SAM" id="Coils"/>
    </source>
</evidence>
<keyword evidence="1" id="KW-0175">Coiled coil</keyword>
<organism evidence="3 4">
    <name type="scientific">Motilimonas pumila</name>
    <dbReference type="NCBI Taxonomy" id="2303987"/>
    <lineage>
        <taxon>Bacteria</taxon>
        <taxon>Pseudomonadati</taxon>
        <taxon>Pseudomonadota</taxon>
        <taxon>Gammaproteobacteria</taxon>
        <taxon>Alteromonadales</taxon>
        <taxon>Alteromonadales genera incertae sedis</taxon>
        <taxon>Motilimonas</taxon>
    </lineage>
</organism>
<feature type="transmembrane region" description="Helical" evidence="2">
    <location>
        <begin position="21"/>
        <end position="42"/>
    </location>
</feature>
<feature type="coiled-coil region" evidence="1">
    <location>
        <begin position="46"/>
        <end position="77"/>
    </location>
</feature>
<dbReference type="InterPro" id="IPR007813">
    <property type="entry name" value="PilN"/>
</dbReference>
<evidence type="ECO:0008006" key="5">
    <source>
        <dbReference type="Google" id="ProtNLM"/>
    </source>
</evidence>
<reference evidence="3 4" key="1">
    <citation type="submission" date="2018-09" db="EMBL/GenBank/DDBJ databases">
        <authorList>
            <person name="Wang F."/>
        </authorList>
    </citation>
    <scope>NUCLEOTIDE SEQUENCE [LARGE SCALE GENOMIC DNA]</scope>
    <source>
        <strain evidence="3 4">PLHSC7-2</strain>
    </source>
</reference>
<dbReference type="RefSeq" id="WP_119909616.1">
    <property type="nucleotide sequence ID" value="NZ_QZCH01000003.1"/>
</dbReference>
<dbReference type="OrthoDB" id="6876592at2"/>
<gene>
    <name evidence="3" type="ORF">D1Z90_04815</name>
</gene>
<dbReference type="Pfam" id="PF05137">
    <property type="entry name" value="PilN"/>
    <property type="match status" value="1"/>
</dbReference>
<evidence type="ECO:0000313" key="4">
    <source>
        <dbReference type="Proteomes" id="UP000283255"/>
    </source>
</evidence>
<keyword evidence="4" id="KW-1185">Reference proteome</keyword>
<keyword evidence="2" id="KW-1133">Transmembrane helix</keyword>
<evidence type="ECO:0000256" key="2">
    <source>
        <dbReference type="SAM" id="Phobius"/>
    </source>
</evidence>
<comment type="caution">
    <text evidence="3">The sequence shown here is derived from an EMBL/GenBank/DDBJ whole genome shotgun (WGS) entry which is preliminary data.</text>
</comment>
<dbReference type="AlphaFoldDB" id="A0A418YHV8"/>
<dbReference type="EMBL" id="QZCH01000003">
    <property type="protein sequence ID" value="RJG49970.1"/>
    <property type="molecule type" value="Genomic_DNA"/>
</dbReference>